<dbReference type="AlphaFoldDB" id="F6HNS7"/>
<dbReference type="SUPFAM" id="SSF52743">
    <property type="entry name" value="Subtilisin-like"/>
    <property type="match status" value="1"/>
</dbReference>
<organism evidence="5 6">
    <name type="scientific">Vitis vinifera</name>
    <name type="common">Grape</name>
    <dbReference type="NCBI Taxonomy" id="29760"/>
    <lineage>
        <taxon>Eukaryota</taxon>
        <taxon>Viridiplantae</taxon>
        <taxon>Streptophyta</taxon>
        <taxon>Embryophyta</taxon>
        <taxon>Tracheophyta</taxon>
        <taxon>Spermatophyta</taxon>
        <taxon>Magnoliopsida</taxon>
        <taxon>eudicotyledons</taxon>
        <taxon>Gunneridae</taxon>
        <taxon>Pentapetalae</taxon>
        <taxon>rosids</taxon>
        <taxon>Vitales</taxon>
        <taxon>Vitaceae</taxon>
        <taxon>Viteae</taxon>
        <taxon>Vitis</taxon>
    </lineage>
</organism>
<sequence length="99" mass="10679">MACPHATGAAAYIKSFHPTWSPTAIKSALMTIATPMSAKKKNPEAKFAYGAGNIDPGLVYDADEIDYVKFLCGQGYSTRALWPGVIVSVLPLQMEPFEI</sequence>
<accession>F6HNS7</accession>
<dbReference type="GO" id="GO:0004252">
    <property type="term" value="F:serine-type endopeptidase activity"/>
    <property type="evidence" value="ECO:0007669"/>
    <property type="project" value="InterPro"/>
</dbReference>
<dbReference type="GO" id="GO:0006508">
    <property type="term" value="P:proteolysis"/>
    <property type="evidence" value="ECO:0007669"/>
    <property type="project" value="InterPro"/>
</dbReference>
<evidence type="ECO:0000256" key="2">
    <source>
        <dbReference type="ARBA" id="ARBA00022729"/>
    </source>
</evidence>
<dbReference type="Gene3D" id="3.40.50.200">
    <property type="entry name" value="Peptidase S8/S53 domain"/>
    <property type="match status" value="1"/>
</dbReference>
<evidence type="ECO:0000256" key="1">
    <source>
        <dbReference type="ARBA" id="ARBA00011073"/>
    </source>
</evidence>
<dbReference type="InterPro" id="IPR000209">
    <property type="entry name" value="Peptidase_S8/S53_dom"/>
</dbReference>
<protein>
    <recommendedName>
        <fullName evidence="4">Peptidase S8/S53 domain-containing protein</fullName>
    </recommendedName>
</protein>
<dbReference type="Pfam" id="PF00082">
    <property type="entry name" value="Peptidase_S8"/>
    <property type="match status" value="1"/>
</dbReference>
<reference evidence="6" key="1">
    <citation type="journal article" date="2007" name="Nature">
        <title>The grapevine genome sequence suggests ancestral hexaploidization in major angiosperm phyla.</title>
        <authorList>
            <consortium name="The French-Italian Public Consortium for Grapevine Genome Characterization."/>
            <person name="Jaillon O."/>
            <person name="Aury J.-M."/>
            <person name="Noel B."/>
            <person name="Policriti A."/>
            <person name="Clepet C."/>
            <person name="Casagrande A."/>
            <person name="Choisne N."/>
            <person name="Aubourg S."/>
            <person name="Vitulo N."/>
            <person name="Jubin C."/>
            <person name="Vezzi A."/>
            <person name="Legeai F."/>
            <person name="Hugueney P."/>
            <person name="Dasilva C."/>
            <person name="Horner D."/>
            <person name="Mica E."/>
            <person name="Jublot D."/>
            <person name="Poulain J."/>
            <person name="Bruyere C."/>
            <person name="Billault A."/>
            <person name="Segurens B."/>
            <person name="Gouyvenoux M."/>
            <person name="Ugarte E."/>
            <person name="Cattonaro F."/>
            <person name="Anthouard V."/>
            <person name="Vico V."/>
            <person name="Del Fabbro C."/>
            <person name="Alaux M."/>
            <person name="Di Gaspero G."/>
            <person name="Dumas V."/>
            <person name="Felice N."/>
            <person name="Paillard S."/>
            <person name="Juman I."/>
            <person name="Moroldo M."/>
            <person name="Scalabrin S."/>
            <person name="Canaguier A."/>
            <person name="Le Clainche I."/>
            <person name="Malacrida G."/>
            <person name="Durand E."/>
            <person name="Pesole G."/>
            <person name="Laucou V."/>
            <person name="Chatelet P."/>
            <person name="Merdinoglu D."/>
            <person name="Delledonne M."/>
            <person name="Pezzotti M."/>
            <person name="Lecharny A."/>
            <person name="Scarpelli C."/>
            <person name="Artiguenave F."/>
            <person name="Pe M.E."/>
            <person name="Valle G."/>
            <person name="Morgante M."/>
            <person name="Caboche M."/>
            <person name="Adam-Blondon A.-F."/>
            <person name="Weissenbach J."/>
            <person name="Quetier F."/>
            <person name="Wincker P."/>
        </authorList>
    </citation>
    <scope>NUCLEOTIDE SEQUENCE [LARGE SCALE GENOMIC DNA]</scope>
    <source>
        <strain evidence="6">cv. Pinot noir / PN40024</strain>
    </source>
</reference>
<dbReference type="HOGENOM" id="CLU_2324951_0_0_1"/>
<comment type="caution">
    <text evidence="3">Lacks conserved residue(s) required for the propagation of feature annotation.</text>
</comment>
<evidence type="ECO:0000259" key="4">
    <source>
        <dbReference type="Pfam" id="PF00082"/>
    </source>
</evidence>
<dbReference type="Proteomes" id="UP000009183">
    <property type="component" value="Chromosome 13"/>
</dbReference>
<feature type="domain" description="Peptidase S8/S53" evidence="4">
    <location>
        <begin position="1"/>
        <end position="52"/>
    </location>
</feature>
<evidence type="ECO:0000313" key="5">
    <source>
        <dbReference type="EMBL" id="CCB56296.1"/>
    </source>
</evidence>
<evidence type="ECO:0000313" key="6">
    <source>
        <dbReference type="Proteomes" id="UP000009183"/>
    </source>
</evidence>
<dbReference type="EMBL" id="FN595998">
    <property type="protein sequence ID" value="CCB56296.1"/>
    <property type="molecule type" value="Genomic_DNA"/>
</dbReference>
<name>F6HNS7_VITVI</name>
<dbReference type="InterPro" id="IPR036852">
    <property type="entry name" value="Peptidase_S8/S53_dom_sf"/>
</dbReference>
<keyword evidence="6" id="KW-1185">Reference proteome</keyword>
<dbReference type="PROSITE" id="PS51892">
    <property type="entry name" value="SUBTILASE"/>
    <property type="match status" value="1"/>
</dbReference>
<dbReference type="PaxDb" id="29760-VIT_13s0019g02520.t01"/>
<dbReference type="PANTHER" id="PTHR10795">
    <property type="entry name" value="PROPROTEIN CONVERTASE SUBTILISIN/KEXIN"/>
    <property type="match status" value="1"/>
</dbReference>
<dbReference type="eggNOG" id="ENOG502QRA7">
    <property type="taxonomic scope" value="Eukaryota"/>
</dbReference>
<proteinExistence type="inferred from homology"/>
<comment type="similarity">
    <text evidence="1 3">Belongs to the peptidase S8 family.</text>
</comment>
<keyword evidence="2" id="KW-0732">Signal</keyword>
<dbReference type="InParanoid" id="F6HNS7"/>
<dbReference type="STRING" id="29760.F6HNS7"/>
<dbReference type="InterPro" id="IPR045051">
    <property type="entry name" value="SBT"/>
</dbReference>
<evidence type="ECO:0000256" key="3">
    <source>
        <dbReference type="PROSITE-ProRule" id="PRU01240"/>
    </source>
</evidence>
<gene>
    <name evidence="5" type="ordered locus">VIT_13s0019g02520</name>
</gene>